<dbReference type="EMBL" id="JABRWJ010000019">
    <property type="protein sequence ID" value="NRF72200.1"/>
    <property type="molecule type" value="Genomic_DNA"/>
</dbReference>
<accession>A0ABX2EU09</accession>
<dbReference type="RefSeq" id="WP_173134992.1">
    <property type="nucleotide sequence ID" value="NZ_JABRWJ010000019.1"/>
</dbReference>
<organism evidence="1 2">
    <name type="scientific">Pseudaquabacterium terrae</name>
    <dbReference type="NCBI Taxonomy" id="2732868"/>
    <lineage>
        <taxon>Bacteria</taxon>
        <taxon>Pseudomonadati</taxon>
        <taxon>Pseudomonadota</taxon>
        <taxon>Betaproteobacteria</taxon>
        <taxon>Burkholderiales</taxon>
        <taxon>Sphaerotilaceae</taxon>
        <taxon>Pseudaquabacterium</taxon>
    </lineage>
</organism>
<evidence type="ECO:0000313" key="1">
    <source>
        <dbReference type="EMBL" id="NRF72200.1"/>
    </source>
</evidence>
<evidence type="ECO:0000313" key="2">
    <source>
        <dbReference type="Proteomes" id="UP000737171"/>
    </source>
</evidence>
<reference evidence="1 2" key="1">
    <citation type="submission" date="2020-05" db="EMBL/GenBank/DDBJ databases">
        <title>Aquincola sp. isolate from soil.</title>
        <authorList>
            <person name="Han J."/>
            <person name="Kim D.-U."/>
        </authorList>
    </citation>
    <scope>NUCLEOTIDE SEQUENCE [LARGE SCALE GENOMIC DNA]</scope>
    <source>
        <strain evidence="1 2">S2</strain>
    </source>
</reference>
<proteinExistence type="predicted"/>
<comment type="caution">
    <text evidence="1">The sequence shown here is derived from an EMBL/GenBank/DDBJ whole genome shotgun (WGS) entry which is preliminary data.</text>
</comment>
<dbReference type="Proteomes" id="UP000737171">
    <property type="component" value="Unassembled WGS sequence"/>
</dbReference>
<sequence>MSTGPQDRRWDRPEVVDVARAVTVVSPPDSMTQAARSAGRAERALIELADSAGY</sequence>
<keyword evidence="2" id="KW-1185">Reference proteome</keyword>
<protein>
    <submittedName>
        <fullName evidence="1">Uncharacterized protein</fullName>
    </submittedName>
</protein>
<gene>
    <name evidence="1" type="ORF">HLB44_34970</name>
</gene>
<name>A0ABX2EU09_9BURK</name>